<evidence type="ECO:0000259" key="6">
    <source>
        <dbReference type="PROSITE" id="PS51900"/>
    </source>
</evidence>
<evidence type="ECO:0000259" key="5">
    <source>
        <dbReference type="PROSITE" id="PS51898"/>
    </source>
</evidence>
<keyword evidence="3" id="KW-0233">DNA recombination</keyword>
<keyword evidence="8" id="KW-1185">Reference proteome</keyword>
<dbReference type="Gene3D" id="1.10.443.10">
    <property type="entry name" value="Intergrase catalytic core"/>
    <property type="match status" value="1"/>
</dbReference>
<accession>A0ABX2W6L4</accession>
<dbReference type="InterPro" id="IPR044068">
    <property type="entry name" value="CB"/>
</dbReference>
<evidence type="ECO:0000313" key="8">
    <source>
        <dbReference type="Proteomes" id="UP000078407"/>
    </source>
</evidence>
<dbReference type="InterPro" id="IPR050090">
    <property type="entry name" value="Tyrosine_recombinase_XerCD"/>
</dbReference>
<dbReference type="InterPro" id="IPR002104">
    <property type="entry name" value="Integrase_catalytic"/>
</dbReference>
<dbReference type="CDD" id="cd00796">
    <property type="entry name" value="INT_Rci_Hp1_C"/>
    <property type="match status" value="1"/>
</dbReference>
<name>A0ABX2W6L4_9ENTR</name>
<evidence type="ECO:0000313" key="7">
    <source>
        <dbReference type="EMBL" id="OAT26565.1"/>
    </source>
</evidence>
<dbReference type="Pfam" id="PF00589">
    <property type="entry name" value="Phage_integrase"/>
    <property type="match status" value="2"/>
</dbReference>
<gene>
    <name evidence="7" type="ORF">M976_02726</name>
</gene>
<dbReference type="PANTHER" id="PTHR30349:SF93">
    <property type="entry name" value="FELS-2 PROPHAGE PROTEIN"/>
    <property type="match status" value="1"/>
</dbReference>
<organism evidence="7 8">
    <name type="scientific">Buttiauxella ferragutiae ATCC 51602</name>
    <dbReference type="NCBI Taxonomy" id="1354252"/>
    <lineage>
        <taxon>Bacteria</taxon>
        <taxon>Pseudomonadati</taxon>
        <taxon>Pseudomonadota</taxon>
        <taxon>Gammaproteobacteria</taxon>
        <taxon>Enterobacterales</taxon>
        <taxon>Enterobacteriaceae</taxon>
        <taxon>Buttiauxella</taxon>
    </lineage>
</organism>
<dbReference type="PANTHER" id="PTHR30349">
    <property type="entry name" value="PHAGE INTEGRASE-RELATED"/>
    <property type="match status" value="1"/>
</dbReference>
<sequence length="342" mass="39053">MTVRKLPTGKWLCECYPHGANGKRIRKQFATKGEALSFERRQMNSASVLALDENSQTLSELVNRWYEMHGKSLTSGEERKNKLDAICERLGDPEAASFSKNSFAVYRERRLNGEWNQKGKKQLSEATVNREQSYLHAVFSELKRLGEWNGENPLDGIRQFREGDQELSFLYKDEIERLLAACDESTNKDLGLIVRICLATGARWSEAQDLKQSQILPGRLTYTQTKSKKNRTVPISDKLQNLLPKKRGSLFTPSYEAFNSALKRANIELPKGQRTHVLRHTFASHFMMRGGNILVLQQILGHSTITMTMKYAHFAPNHLDAAVTLNPFDNQNDYKKVAMENN</sequence>
<dbReference type="InterPro" id="IPR013762">
    <property type="entry name" value="Integrase-like_cat_sf"/>
</dbReference>
<dbReference type="InterPro" id="IPR011010">
    <property type="entry name" value="DNA_brk_join_enz"/>
</dbReference>
<dbReference type="EMBL" id="LXEQ01000045">
    <property type="protein sequence ID" value="OAT26565.1"/>
    <property type="molecule type" value="Genomic_DNA"/>
</dbReference>
<evidence type="ECO:0000256" key="3">
    <source>
        <dbReference type="ARBA" id="ARBA00023172"/>
    </source>
</evidence>
<feature type="domain" description="Core-binding (CB)" evidence="6">
    <location>
        <begin position="56"/>
        <end position="143"/>
    </location>
</feature>
<feature type="domain" description="Tyr recombinase" evidence="5">
    <location>
        <begin position="165"/>
        <end position="324"/>
    </location>
</feature>
<evidence type="ECO:0000256" key="2">
    <source>
        <dbReference type="ARBA" id="ARBA00023125"/>
    </source>
</evidence>
<keyword evidence="1" id="KW-0229">DNA integration</keyword>
<dbReference type="Proteomes" id="UP000078407">
    <property type="component" value="Unassembled WGS sequence"/>
</dbReference>
<dbReference type="SUPFAM" id="SSF56349">
    <property type="entry name" value="DNA breaking-rejoining enzymes"/>
    <property type="match status" value="1"/>
</dbReference>
<reference evidence="7 8" key="1">
    <citation type="submission" date="2016-04" db="EMBL/GenBank/DDBJ databases">
        <title>ATOL: Assembling a taxonomically balanced genome-scale reconstruction of the evolutionary history of the Enterobacteriaceae.</title>
        <authorList>
            <person name="Plunkett G.III."/>
            <person name="Neeno-Eckwall E.C."/>
            <person name="Glasner J.D."/>
            <person name="Perna N.T."/>
        </authorList>
    </citation>
    <scope>NUCLEOTIDE SEQUENCE [LARGE SCALE GENOMIC DNA]</scope>
    <source>
        <strain evidence="7 8">ATCC 51602</strain>
    </source>
</reference>
<comment type="caution">
    <text evidence="7">The sequence shown here is derived from an EMBL/GenBank/DDBJ whole genome shotgun (WGS) entry which is preliminary data.</text>
</comment>
<protein>
    <submittedName>
        <fullName evidence="7">Integrase</fullName>
    </submittedName>
</protein>
<dbReference type="Pfam" id="PF24624">
    <property type="entry name" value="Int_N"/>
    <property type="match status" value="1"/>
</dbReference>
<dbReference type="RefSeq" id="WP_064545699.1">
    <property type="nucleotide sequence ID" value="NZ_LXEQ01000045.1"/>
</dbReference>
<evidence type="ECO:0000256" key="4">
    <source>
        <dbReference type="PROSITE-ProRule" id="PRU01248"/>
    </source>
</evidence>
<dbReference type="PROSITE" id="PS51898">
    <property type="entry name" value="TYR_RECOMBINASE"/>
    <property type="match status" value="1"/>
</dbReference>
<dbReference type="InterPro" id="IPR057084">
    <property type="entry name" value="Int_N"/>
</dbReference>
<dbReference type="PROSITE" id="PS51900">
    <property type="entry name" value="CB"/>
    <property type="match status" value="1"/>
</dbReference>
<proteinExistence type="predicted"/>
<evidence type="ECO:0000256" key="1">
    <source>
        <dbReference type="ARBA" id="ARBA00022908"/>
    </source>
</evidence>
<keyword evidence="2 4" id="KW-0238">DNA-binding</keyword>